<organism evidence="1">
    <name type="scientific">Manihot esculenta</name>
    <name type="common">Cassava</name>
    <name type="synonym">Jatropha manihot</name>
    <dbReference type="NCBI Taxonomy" id="3983"/>
    <lineage>
        <taxon>Eukaryota</taxon>
        <taxon>Viridiplantae</taxon>
        <taxon>Streptophyta</taxon>
        <taxon>Embryophyta</taxon>
        <taxon>Tracheophyta</taxon>
        <taxon>Spermatophyta</taxon>
        <taxon>Magnoliopsida</taxon>
        <taxon>eudicotyledons</taxon>
        <taxon>Gunneridae</taxon>
        <taxon>Pentapetalae</taxon>
        <taxon>rosids</taxon>
        <taxon>fabids</taxon>
        <taxon>Malpighiales</taxon>
        <taxon>Euphorbiaceae</taxon>
        <taxon>Crotonoideae</taxon>
        <taxon>Manihoteae</taxon>
        <taxon>Manihot</taxon>
    </lineage>
</organism>
<evidence type="ECO:0000313" key="1">
    <source>
        <dbReference type="EMBL" id="OAY57304.1"/>
    </source>
</evidence>
<gene>
    <name evidence="1" type="ORF">MANES_02G086600</name>
</gene>
<dbReference type="EMBL" id="CM004388">
    <property type="protein sequence ID" value="OAY57304.1"/>
    <property type="molecule type" value="Genomic_DNA"/>
</dbReference>
<name>A0A2C9WER6_MANES</name>
<reference evidence="1" key="1">
    <citation type="submission" date="2016-02" db="EMBL/GenBank/DDBJ databases">
        <title>WGS assembly of Manihot esculenta.</title>
        <authorList>
            <person name="Bredeson J.V."/>
            <person name="Prochnik S.E."/>
            <person name="Lyons J.B."/>
            <person name="Schmutz J."/>
            <person name="Grimwood J."/>
            <person name="Vrebalov J."/>
            <person name="Bart R.S."/>
            <person name="Amuge T."/>
            <person name="Ferguson M.E."/>
            <person name="Green R."/>
            <person name="Putnam N."/>
            <person name="Stites J."/>
            <person name="Rounsley S."/>
            <person name="Rokhsar D.S."/>
        </authorList>
    </citation>
    <scope>NUCLEOTIDE SEQUENCE [LARGE SCALE GENOMIC DNA]</scope>
    <source>
        <tissue evidence="1">Leaf</tissue>
    </source>
</reference>
<proteinExistence type="predicted"/>
<accession>A0A2C9WER6</accession>
<protein>
    <submittedName>
        <fullName evidence="1">Uncharacterized protein</fullName>
    </submittedName>
</protein>
<dbReference type="AlphaFoldDB" id="A0A2C9WER6"/>
<sequence>MSFRNDEGTSWIAMSFLRTPSNLEALTVFGLFRIHTISFIPMRNPDATKSQVLMIIPFCKYSLTAGTHSSLAHCASTR</sequence>